<organism evidence="9 10">
    <name type="scientific">Lawsonibacter hominis</name>
    <dbReference type="NCBI Taxonomy" id="2763053"/>
    <lineage>
        <taxon>Bacteria</taxon>
        <taxon>Bacillati</taxon>
        <taxon>Bacillota</taxon>
        <taxon>Clostridia</taxon>
        <taxon>Eubacteriales</taxon>
        <taxon>Oscillospiraceae</taxon>
        <taxon>Lawsonibacter</taxon>
    </lineage>
</organism>
<keyword evidence="10" id="KW-1185">Reference proteome</keyword>
<dbReference type="PROSITE" id="PS50928">
    <property type="entry name" value="ABC_TM1"/>
    <property type="match status" value="1"/>
</dbReference>
<keyword evidence="4 7" id="KW-0812">Transmembrane</keyword>
<gene>
    <name evidence="9" type="ORF">H8S57_06025</name>
</gene>
<name>A0A8J6M885_9FIRM</name>
<dbReference type="Proteomes" id="UP000661435">
    <property type="component" value="Unassembled WGS sequence"/>
</dbReference>
<evidence type="ECO:0000313" key="9">
    <source>
        <dbReference type="EMBL" id="MBC5733281.1"/>
    </source>
</evidence>
<comment type="subcellular location">
    <subcellularLocation>
        <location evidence="1 7">Cell membrane</location>
        <topology evidence="1 7">Multi-pass membrane protein</topology>
    </subcellularLocation>
</comment>
<proteinExistence type="inferred from homology"/>
<evidence type="ECO:0000256" key="4">
    <source>
        <dbReference type="ARBA" id="ARBA00022692"/>
    </source>
</evidence>
<evidence type="ECO:0000259" key="8">
    <source>
        <dbReference type="PROSITE" id="PS50928"/>
    </source>
</evidence>
<dbReference type="SUPFAM" id="SSF161098">
    <property type="entry name" value="MetI-like"/>
    <property type="match status" value="1"/>
</dbReference>
<feature type="transmembrane region" description="Helical" evidence="7">
    <location>
        <begin position="80"/>
        <end position="104"/>
    </location>
</feature>
<dbReference type="CDD" id="cd06261">
    <property type="entry name" value="TM_PBP2"/>
    <property type="match status" value="1"/>
</dbReference>
<protein>
    <submittedName>
        <fullName evidence="9">Carbohydrate ABC transporter permease</fullName>
    </submittedName>
</protein>
<evidence type="ECO:0000256" key="6">
    <source>
        <dbReference type="ARBA" id="ARBA00023136"/>
    </source>
</evidence>
<comment type="similarity">
    <text evidence="7">Belongs to the binding-protein-dependent transport system permease family.</text>
</comment>
<dbReference type="EMBL" id="JACOPP010000005">
    <property type="protein sequence ID" value="MBC5733281.1"/>
    <property type="molecule type" value="Genomic_DNA"/>
</dbReference>
<dbReference type="GO" id="GO:0055085">
    <property type="term" value="P:transmembrane transport"/>
    <property type="evidence" value="ECO:0007669"/>
    <property type="project" value="InterPro"/>
</dbReference>
<feature type="transmembrane region" description="Helical" evidence="7">
    <location>
        <begin position="249"/>
        <end position="269"/>
    </location>
</feature>
<comment type="caution">
    <text evidence="9">The sequence shown here is derived from an EMBL/GenBank/DDBJ whole genome shotgun (WGS) entry which is preliminary data.</text>
</comment>
<keyword evidence="2 7" id="KW-0813">Transport</keyword>
<feature type="domain" description="ABC transmembrane type-1" evidence="8">
    <location>
        <begin position="81"/>
        <end position="270"/>
    </location>
</feature>
<dbReference type="Pfam" id="PF00528">
    <property type="entry name" value="BPD_transp_1"/>
    <property type="match status" value="1"/>
</dbReference>
<dbReference type="AlphaFoldDB" id="A0A8J6M885"/>
<dbReference type="GO" id="GO:0005886">
    <property type="term" value="C:plasma membrane"/>
    <property type="evidence" value="ECO:0007669"/>
    <property type="project" value="UniProtKB-SubCell"/>
</dbReference>
<evidence type="ECO:0000256" key="1">
    <source>
        <dbReference type="ARBA" id="ARBA00004651"/>
    </source>
</evidence>
<reference evidence="9" key="1">
    <citation type="submission" date="2020-08" db="EMBL/GenBank/DDBJ databases">
        <title>Genome public.</title>
        <authorList>
            <person name="Liu C."/>
            <person name="Sun Q."/>
        </authorList>
    </citation>
    <scope>NUCLEOTIDE SEQUENCE</scope>
    <source>
        <strain evidence="9">NSJ-51</strain>
    </source>
</reference>
<feature type="transmembrane region" description="Helical" evidence="7">
    <location>
        <begin position="116"/>
        <end position="137"/>
    </location>
</feature>
<dbReference type="InterPro" id="IPR000515">
    <property type="entry name" value="MetI-like"/>
</dbReference>
<evidence type="ECO:0000256" key="7">
    <source>
        <dbReference type="RuleBase" id="RU363032"/>
    </source>
</evidence>
<keyword evidence="5 7" id="KW-1133">Transmembrane helix</keyword>
<dbReference type="Gene3D" id="1.10.3720.10">
    <property type="entry name" value="MetI-like"/>
    <property type="match status" value="1"/>
</dbReference>
<keyword evidence="3" id="KW-1003">Cell membrane</keyword>
<evidence type="ECO:0000256" key="3">
    <source>
        <dbReference type="ARBA" id="ARBA00022475"/>
    </source>
</evidence>
<dbReference type="PANTHER" id="PTHR43744:SF12">
    <property type="entry name" value="ABC TRANSPORTER PERMEASE PROTEIN MG189-RELATED"/>
    <property type="match status" value="1"/>
</dbReference>
<evidence type="ECO:0000313" key="10">
    <source>
        <dbReference type="Proteomes" id="UP000661435"/>
    </source>
</evidence>
<feature type="transmembrane region" description="Helical" evidence="7">
    <location>
        <begin position="149"/>
        <end position="172"/>
    </location>
</feature>
<evidence type="ECO:0000256" key="2">
    <source>
        <dbReference type="ARBA" id="ARBA00022448"/>
    </source>
</evidence>
<accession>A0A8J6M885</accession>
<dbReference type="RefSeq" id="WP_186907168.1">
    <property type="nucleotide sequence ID" value="NZ_JACOPP010000005.1"/>
</dbReference>
<dbReference type="PANTHER" id="PTHR43744">
    <property type="entry name" value="ABC TRANSPORTER PERMEASE PROTEIN MG189-RELATED-RELATED"/>
    <property type="match status" value="1"/>
</dbReference>
<dbReference type="InterPro" id="IPR035906">
    <property type="entry name" value="MetI-like_sf"/>
</dbReference>
<sequence length="285" mass="31453">MNRVATLHTRRRSLRRQRRGVGITVVTALIALVFFFPVLIAVLNSFKDKGEIIASALTLPQAPTLENYRTVLEASHFPTAFLNSCLVTGGGIVLNLIVSTLAGYALARWNSVWADVLTLLFLSSMFVPFHTIMISLLTTAKGMHLTGHIYGLILIYCGLQCPIPIFLIKGFVDGVPKELEEAAMIDGCGTVRLFFSVVLPMLKPILATVAVLNALWIWNDFLLPYLILAKPVTIPLSQMYFYGQYNQQWNLIMAGFVVSTIPVVLFFLLMQKHIINGIAAGAVKG</sequence>
<evidence type="ECO:0000256" key="5">
    <source>
        <dbReference type="ARBA" id="ARBA00022989"/>
    </source>
</evidence>
<feature type="transmembrane region" description="Helical" evidence="7">
    <location>
        <begin position="193"/>
        <end position="218"/>
    </location>
</feature>
<keyword evidence="6 7" id="KW-0472">Membrane</keyword>
<feature type="transmembrane region" description="Helical" evidence="7">
    <location>
        <begin position="21"/>
        <end position="43"/>
    </location>
</feature>